<evidence type="ECO:0000256" key="2">
    <source>
        <dbReference type="SAM" id="MobiDB-lite"/>
    </source>
</evidence>
<dbReference type="PROSITE" id="PS51782">
    <property type="entry name" value="LYSM"/>
    <property type="match status" value="1"/>
</dbReference>
<proteinExistence type="inferred from homology"/>
<dbReference type="InterPro" id="IPR036779">
    <property type="entry name" value="LysM_dom_sf"/>
</dbReference>
<gene>
    <name evidence="4" type="ORF">SAMN06296036_101156</name>
</gene>
<dbReference type="RefSeq" id="WP_132314711.1">
    <property type="nucleotide sequence ID" value="NZ_FWZT01000001.1"/>
</dbReference>
<keyword evidence="5" id="KW-1185">Reference proteome</keyword>
<dbReference type="Pfam" id="PF01464">
    <property type="entry name" value="SLT"/>
    <property type="match status" value="1"/>
</dbReference>
<sequence>MLKRTLLMTSFLGASCTTPSSKIVNLPAGQQSAALPSPEPFVPEPPKERDQRFCTDSIYGQYLKKHYRAAASKELRSIRGWRQRRQFKRKIKHEVRHHAKIALDHSEGVVTSESFPVVRNPKVDRWIHYFENEGRSTFMKWLVRSENFKGILLPLLKEDGMPQELLFLAMIESGFNNRAYSRARATGTWQFMSGTARIYGLRVNYWLDERRDPVKSTVAAAKYLKDLYTDFGDWYLAIASYNAGPGRINRAIRRLKTRDFWTIAESRYIRSETKNYVPKMLAALNIARNPQKYGFYYIPSANDYTPRASVTVDRPVKLSDVAQKLNIPAKYLQRWNPELIKGITPPLHRIDGQPYRIRIPENYVQQFEAIKPTLAFLEIKDVKMHRIRRGETLTHIARRYKVPLRKIMKMNPNLSPRRLRPGKKIAIPIPAIITRSKPKTV</sequence>
<dbReference type="PANTHER" id="PTHR37423:SF2">
    <property type="entry name" value="MEMBRANE-BOUND LYTIC MUREIN TRANSGLYCOSYLASE C"/>
    <property type="match status" value="1"/>
</dbReference>
<dbReference type="InterPro" id="IPR018392">
    <property type="entry name" value="LysM"/>
</dbReference>
<protein>
    <submittedName>
        <fullName evidence="4">Membrane-bound lytic murein transglycosylase D</fullName>
    </submittedName>
</protein>
<dbReference type="EMBL" id="FWZT01000001">
    <property type="protein sequence ID" value="SME88445.1"/>
    <property type="molecule type" value="Genomic_DNA"/>
</dbReference>
<dbReference type="SMART" id="SM00257">
    <property type="entry name" value="LysM"/>
    <property type="match status" value="1"/>
</dbReference>
<dbReference type="CDD" id="cd16894">
    <property type="entry name" value="MltD-like"/>
    <property type="match status" value="1"/>
</dbReference>
<evidence type="ECO:0000256" key="1">
    <source>
        <dbReference type="ARBA" id="ARBA00007734"/>
    </source>
</evidence>
<dbReference type="PANTHER" id="PTHR37423">
    <property type="entry name" value="SOLUBLE LYTIC MUREIN TRANSGLYCOSYLASE-RELATED"/>
    <property type="match status" value="1"/>
</dbReference>
<evidence type="ECO:0000313" key="4">
    <source>
        <dbReference type="EMBL" id="SME88445.1"/>
    </source>
</evidence>
<dbReference type="Gene3D" id="3.10.350.10">
    <property type="entry name" value="LysM domain"/>
    <property type="match status" value="1"/>
</dbReference>
<dbReference type="OrthoDB" id="9815002at2"/>
<evidence type="ECO:0000313" key="5">
    <source>
        <dbReference type="Proteomes" id="UP000192907"/>
    </source>
</evidence>
<dbReference type="SUPFAM" id="SSF53955">
    <property type="entry name" value="Lysozyme-like"/>
    <property type="match status" value="1"/>
</dbReference>
<name>A0A1Y6B596_9BACT</name>
<dbReference type="Gene3D" id="1.10.530.10">
    <property type="match status" value="1"/>
</dbReference>
<dbReference type="AlphaFoldDB" id="A0A1Y6B596"/>
<reference evidence="5" key="1">
    <citation type="submission" date="2017-04" db="EMBL/GenBank/DDBJ databases">
        <authorList>
            <person name="Varghese N."/>
            <person name="Submissions S."/>
        </authorList>
    </citation>
    <scope>NUCLEOTIDE SEQUENCE [LARGE SCALE GENOMIC DNA]</scope>
    <source>
        <strain evidence="5">RKEM611</strain>
    </source>
</reference>
<dbReference type="InterPro" id="IPR008258">
    <property type="entry name" value="Transglycosylase_SLT_dom_1"/>
</dbReference>
<dbReference type="STRING" id="1513793.SAMN06296036_101156"/>
<dbReference type="Pfam" id="PF01476">
    <property type="entry name" value="LysM"/>
    <property type="match status" value="1"/>
</dbReference>
<feature type="domain" description="LysM" evidence="3">
    <location>
        <begin position="383"/>
        <end position="427"/>
    </location>
</feature>
<dbReference type="CDD" id="cd00118">
    <property type="entry name" value="LysM"/>
    <property type="match status" value="1"/>
</dbReference>
<dbReference type="PROSITE" id="PS51257">
    <property type="entry name" value="PROKAR_LIPOPROTEIN"/>
    <property type="match status" value="1"/>
</dbReference>
<accession>A0A1Y6B596</accession>
<dbReference type="SUPFAM" id="SSF54106">
    <property type="entry name" value="LysM domain"/>
    <property type="match status" value="1"/>
</dbReference>
<comment type="similarity">
    <text evidence="1">Belongs to the transglycosylase Slt family.</text>
</comment>
<feature type="region of interest" description="Disordered" evidence="2">
    <location>
        <begin position="30"/>
        <end position="49"/>
    </location>
</feature>
<evidence type="ECO:0000259" key="3">
    <source>
        <dbReference type="PROSITE" id="PS51782"/>
    </source>
</evidence>
<dbReference type="Proteomes" id="UP000192907">
    <property type="component" value="Unassembled WGS sequence"/>
</dbReference>
<dbReference type="PROSITE" id="PS50096">
    <property type="entry name" value="IQ"/>
    <property type="match status" value="1"/>
</dbReference>
<dbReference type="InterPro" id="IPR023346">
    <property type="entry name" value="Lysozyme-like_dom_sf"/>
</dbReference>
<organism evidence="4 5">
    <name type="scientific">Pseudobacteriovorax antillogorgiicola</name>
    <dbReference type="NCBI Taxonomy" id="1513793"/>
    <lineage>
        <taxon>Bacteria</taxon>
        <taxon>Pseudomonadati</taxon>
        <taxon>Bdellovibrionota</taxon>
        <taxon>Oligoflexia</taxon>
        <taxon>Oligoflexales</taxon>
        <taxon>Pseudobacteriovoracaceae</taxon>
        <taxon>Pseudobacteriovorax</taxon>
    </lineage>
</organism>